<dbReference type="Pfam" id="PF03734">
    <property type="entry name" value="YkuD"/>
    <property type="match status" value="1"/>
</dbReference>
<dbReference type="GO" id="GO:0008360">
    <property type="term" value="P:regulation of cell shape"/>
    <property type="evidence" value="ECO:0007669"/>
    <property type="project" value="UniProtKB-UniRule"/>
</dbReference>
<organism evidence="12 13">
    <name type="scientific">Priestia taiwanensis</name>
    <dbReference type="NCBI Taxonomy" id="1347902"/>
    <lineage>
        <taxon>Bacteria</taxon>
        <taxon>Bacillati</taxon>
        <taxon>Bacillota</taxon>
        <taxon>Bacilli</taxon>
        <taxon>Bacillales</taxon>
        <taxon>Bacillaceae</taxon>
        <taxon>Priestia</taxon>
    </lineage>
</organism>
<reference evidence="12" key="2">
    <citation type="submission" date="2020-09" db="EMBL/GenBank/DDBJ databases">
        <authorList>
            <person name="Sun Q."/>
            <person name="Zhou Y."/>
        </authorList>
    </citation>
    <scope>NUCLEOTIDE SEQUENCE</scope>
    <source>
        <strain evidence="12">CGMCC 1.12698</strain>
    </source>
</reference>
<dbReference type="PANTHER" id="PTHR30582:SF4">
    <property type="entry name" value="L,D-TRANSPEPTIDASE YQJB-RELATED"/>
    <property type="match status" value="1"/>
</dbReference>
<comment type="similarity">
    <text evidence="2">Belongs to the YkuD family.</text>
</comment>
<dbReference type="GO" id="GO:0016740">
    <property type="term" value="F:transferase activity"/>
    <property type="evidence" value="ECO:0007669"/>
    <property type="project" value="UniProtKB-KW"/>
</dbReference>
<evidence type="ECO:0000259" key="11">
    <source>
        <dbReference type="PROSITE" id="PS52029"/>
    </source>
</evidence>
<dbReference type="InterPro" id="IPR038063">
    <property type="entry name" value="Transpep_catalytic_dom"/>
</dbReference>
<evidence type="ECO:0000256" key="2">
    <source>
        <dbReference type="ARBA" id="ARBA00005992"/>
    </source>
</evidence>
<keyword evidence="6 9" id="KW-0573">Peptidoglycan synthesis</keyword>
<dbReference type="GO" id="GO:0071555">
    <property type="term" value="P:cell wall organization"/>
    <property type="evidence" value="ECO:0007669"/>
    <property type="project" value="UniProtKB-UniRule"/>
</dbReference>
<gene>
    <name evidence="12" type="ORF">GCM10007140_24180</name>
</gene>
<dbReference type="FunFam" id="2.40.440.10:FF:000003">
    <property type="entry name" value="L,D-transpeptidase YciB"/>
    <property type="match status" value="1"/>
</dbReference>
<keyword evidence="10" id="KW-0732">Signal</keyword>
<evidence type="ECO:0000256" key="3">
    <source>
        <dbReference type="ARBA" id="ARBA00022679"/>
    </source>
</evidence>
<dbReference type="PANTHER" id="PTHR30582">
    <property type="entry name" value="L,D-TRANSPEPTIDASE"/>
    <property type="match status" value="1"/>
</dbReference>
<dbReference type="PROSITE" id="PS52029">
    <property type="entry name" value="LD_TPASE"/>
    <property type="match status" value="1"/>
</dbReference>
<evidence type="ECO:0000313" key="12">
    <source>
        <dbReference type="EMBL" id="GGE73479.1"/>
    </source>
</evidence>
<proteinExistence type="inferred from homology"/>
<comment type="pathway">
    <text evidence="1 9">Cell wall biogenesis; peptidoglycan biosynthesis.</text>
</comment>
<evidence type="ECO:0000256" key="10">
    <source>
        <dbReference type="SAM" id="SignalP"/>
    </source>
</evidence>
<feature type="chain" id="PRO_5037541115" evidence="10">
    <location>
        <begin position="24"/>
        <end position="252"/>
    </location>
</feature>
<evidence type="ECO:0000256" key="4">
    <source>
        <dbReference type="ARBA" id="ARBA00022801"/>
    </source>
</evidence>
<dbReference type="GO" id="GO:0005576">
    <property type="term" value="C:extracellular region"/>
    <property type="evidence" value="ECO:0007669"/>
    <property type="project" value="TreeGrafter"/>
</dbReference>
<evidence type="ECO:0000256" key="5">
    <source>
        <dbReference type="ARBA" id="ARBA00022960"/>
    </source>
</evidence>
<feature type="signal peptide" evidence="10">
    <location>
        <begin position="1"/>
        <end position="23"/>
    </location>
</feature>
<dbReference type="SUPFAM" id="SSF141523">
    <property type="entry name" value="L,D-transpeptidase catalytic domain-like"/>
    <property type="match status" value="1"/>
</dbReference>
<keyword evidence="7 9" id="KW-0961">Cell wall biogenesis/degradation</keyword>
<sequence>MKKAIFLMVLALVFLTPQLSVHADGPDQMIIINKVNNQLYYFDDGTLIRQFPVATGKEDTPTPEGAFTLANKIKNRPWYKENIPGGAANNPLGKRWLGLKVGHNRGHMYGIHGNIRESSIGKYVTNGCIRMHNNDVYWLFNQVAVGTPVIVTRFQGNVEEFAARSGYHVMTWDGEMVDEFQIGRVETLRPMKLYSYNEKGEPIAMQWVPANTRYQVYATDGKGTYTVGSNKYLLYTTPNDTKYELVPSYIKR</sequence>
<protein>
    <submittedName>
        <fullName evidence="12">L,D-transpeptidase</fullName>
    </submittedName>
</protein>
<evidence type="ECO:0000256" key="7">
    <source>
        <dbReference type="ARBA" id="ARBA00023316"/>
    </source>
</evidence>
<feature type="active site" description="Nucleophile" evidence="9">
    <location>
        <position position="128"/>
    </location>
</feature>
<evidence type="ECO:0000256" key="6">
    <source>
        <dbReference type="ARBA" id="ARBA00022984"/>
    </source>
</evidence>
<dbReference type="RefSeq" id="WP_188388586.1">
    <property type="nucleotide sequence ID" value="NZ_BMFK01000001.1"/>
</dbReference>
<dbReference type="GO" id="GO:0071972">
    <property type="term" value="F:peptidoglycan L,D-transpeptidase activity"/>
    <property type="evidence" value="ECO:0007669"/>
    <property type="project" value="TreeGrafter"/>
</dbReference>
<keyword evidence="13" id="KW-1185">Reference proteome</keyword>
<evidence type="ECO:0000313" key="13">
    <source>
        <dbReference type="Proteomes" id="UP000605259"/>
    </source>
</evidence>
<dbReference type="Proteomes" id="UP000605259">
    <property type="component" value="Unassembled WGS sequence"/>
</dbReference>
<dbReference type="InterPro" id="IPR005490">
    <property type="entry name" value="LD_TPept_cat_dom"/>
</dbReference>
<keyword evidence="5 9" id="KW-0133">Cell shape</keyword>
<dbReference type="Gene3D" id="2.40.440.10">
    <property type="entry name" value="L,D-transpeptidase catalytic domain-like"/>
    <property type="match status" value="1"/>
</dbReference>
<dbReference type="GO" id="GO:0018104">
    <property type="term" value="P:peptidoglycan-protein cross-linking"/>
    <property type="evidence" value="ECO:0007669"/>
    <property type="project" value="TreeGrafter"/>
</dbReference>
<comment type="pathway">
    <text evidence="8">Glycan biosynthesis.</text>
</comment>
<dbReference type="InterPro" id="IPR050979">
    <property type="entry name" value="LD-transpeptidase"/>
</dbReference>
<comment type="caution">
    <text evidence="12">The sequence shown here is derived from an EMBL/GenBank/DDBJ whole genome shotgun (WGS) entry which is preliminary data.</text>
</comment>
<accession>A0A917ATJ8</accession>
<feature type="domain" description="L,D-TPase catalytic" evidence="11">
    <location>
        <begin position="28"/>
        <end position="152"/>
    </location>
</feature>
<dbReference type="EMBL" id="BMFK01000001">
    <property type="protein sequence ID" value="GGE73479.1"/>
    <property type="molecule type" value="Genomic_DNA"/>
</dbReference>
<dbReference type="CDD" id="cd16913">
    <property type="entry name" value="YkuD_like"/>
    <property type="match status" value="1"/>
</dbReference>
<dbReference type="AlphaFoldDB" id="A0A917ATJ8"/>
<evidence type="ECO:0000256" key="8">
    <source>
        <dbReference type="ARBA" id="ARBA00060592"/>
    </source>
</evidence>
<keyword evidence="4" id="KW-0378">Hydrolase</keyword>
<reference evidence="12" key="1">
    <citation type="journal article" date="2014" name="Int. J. Syst. Evol. Microbiol.">
        <title>Complete genome sequence of Corynebacterium casei LMG S-19264T (=DSM 44701T), isolated from a smear-ripened cheese.</title>
        <authorList>
            <consortium name="US DOE Joint Genome Institute (JGI-PGF)"/>
            <person name="Walter F."/>
            <person name="Albersmeier A."/>
            <person name="Kalinowski J."/>
            <person name="Ruckert C."/>
        </authorList>
    </citation>
    <scope>NUCLEOTIDE SEQUENCE</scope>
    <source>
        <strain evidence="12">CGMCC 1.12698</strain>
    </source>
</reference>
<evidence type="ECO:0000256" key="9">
    <source>
        <dbReference type="PROSITE-ProRule" id="PRU01373"/>
    </source>
</evidence>
<feature type="active site" description="Proton donor/acceptor" evidence="9">
    <location>
        <position position="112"/>
    </location>
</feature>
<name>A0A917ATJ8_9BACI</name>
<evidence type="ECO:0000256" key="1">
    <source>
        <dbReference type="ARBA" id="ARBA00004752"/>
    </source>
</evidence>
<keyword evidence="3" id="KW-0808">Transferase</keyword>